<feature type="transmembrane region" description="Helical" evidence="1">
    <location>
        <begin position="379"/>
        <end position="396"/>
    </location>
</feature>
<accession>A0A8H4XLZ3</accession>
<evidence type="ECO:0000256" key="1">
    <source>
        <dbReference type="SAM" id="Phobius"/>
    </source>
</evidence>
<comment type="caution">
    <text evidence="3">The sequence shown here is derived from an EMBL/GenBank/DDBJ whole genome shotgun (WGS) entry which is preliminary data.</text>
</comment>
<dbReference type="Gene3D" id="2.40.70.10">
    <property type="entry name" value="Acid Proteases"/>
    <property type="match status" value="1"/>
</dbReference>
<feature type="transmembrane region" description="Helical" evidence="1">
    <location>
        <begin position="402"/>
        <end position="423"/>
    </location>
</feature>
<organism evidence="3 4">
    <name type="scientific">Fusarium zealandicum</name>
    <dbReference type="NCBI Taxonomy" id="1053134"/>
    <lineage>
        <taxon>Eukaryota</taxon>
        <taxon>Fungi</taxon>
        <taxon>Dikarya</taxon>
        <taxon>Ascomycota</taxon>
        <taxon>Pezizomycotina</taxon>
        <taxon>Sordariomycetes</taxon>
        <taxon>Hypocreomycetidae</taxon>
        <taxon>Hypocreales</taxon>
        <taxon>Nectriaceae</taxon>
        <taxon>Fusarium</taxon>
        <taxon>Fusarium staphyleae species complex</taxon>
    </lineage>
</organism>
<proteinExistence type="predicted"/>
<dbReference type="EMBL" id="JABEYC010000298">
    <property type="protein sequence ID" value="KAF4979430.1"/>
    <property type="molecule type" value="Genomic_DNA"/>
</dbReference>
<keyword evidence="1" id="KW-1133">Transmembrane helix</keyword>
<keyword evidence="1" id="KW-0472">Membrane</keyword>
<dbReference type="PANTHER" id="PTHR34502">
    <property type="entry name" value="DUF6594 DOMAIN-CONTAINING PROTEIN-RELATED"/>
    <property type="match status" value="1"/>
</dbReference>
<keyword evidence="1" id="KW-0812">Transmembrane</keyword>
<dbReference type="OrthoDB" id="5342093at2759"/>
<dbReference type="PANTHER" id="PTHR34502:SF4">
    <property type="entry name" value="DUF6594 DOMAIN-CONTAINING PROTEIN"/>
    <property type="match status" value="1"/>
</dbReference>
<reference evidence="3" key="2">
    <citation type="submission" date="2020-05" db="EMBL/GenBank/DDBJ databases">
        <authorList>
            <person name="Kim H.-S."/>
            <person name="Proctor R.H."/>
            <person name="Brown D.W."/>
        </authorList>
    </citation>
    <scope>NUCLEOTIDE SEQUENCE</scope>
    <source>
        <strain evidence="3">NRRL 22465</strain>
    </source>
</reference>
<evidence type="ECO:0000259" key="2">
    <source>
        <dbReference type="Pfam" id="PF20237"/>
    </source>
</evidence>
<dbReference type="Proteomes" id="UP000635477">
    <property type="component" value="Unassembled WGS sequence"/>
</dbReference>
<reference evidence="3" key="1">
    <citation type="journal article" date="2020" name="BMC Genomics">
        <title>Correction to: Identification and distribution of gene clusters required for synthesis of sphingolipid metabolism inhibitors in diverse species of the filamentous fungus Fusarium.</title>
        <authorList>
            <person name="Kim H.S."/>
            <person name="Lohmar J.M."/>
            <person name="Busman M."/>
            <person name="Brown D.W."/>
            <person name="Naumann T.A."/>
            <person name="Divon H.H."/>
            <person name="Lysoe E."/>
            <person name="Uhlig S."/>
            <person name="Proctor R.H."/>
        </authorList>
    </citation>
    <scope>NUCLEOTIDE SEQUENCE</scope>
    <source>
        <strain evidence="3">NRRL 22465</strain>
    </source>
</reference>
<name>A0A8H4XLZ3_9HYPO</name>
<evidence type="ECO:0000313" key="3">
    <source>
        <dbReference type="EMBL" id="KAF4979430.1"/>
    </source>
</evidence>
<dbReference type="Pfam" id="PF20237">
    <property type="entry name" value="DUF6594"/>
    <property type="match status" value="1"/>
</dbReference>
<sequence length="466" mass="51235">MQWVYEAFRLAIDKPSVPAPCSAATLATNTRTLGAFSNVLKDYRVAARVGKHHGDALPDTGAQKNLISPQLAEKAGLVPHKETQRMIQLPTGDQLLSPGTANVPFSFAGELESYVLECSILAGCSDDLVLSATLLHTTRTLAEFRQRIRERKTRFPTLKIFMSHIPAIERHAGQSDQNESLGFAALSSLMASDKDQELLIFRKFDELSARNLLYLQCELLVVEGDLERCDELVSKSGDTVLEQAAETWEIMVEQAKGGKPEAIAMMKLVDRPRTKMKEYHEALELQSRVAGLHRPERRALNVARNELHGGPMRPDDRWPNPVIGGKAKYYLDSEEDLISLRAPVETDPLSNILRAYWPGKEETSRDGLRRISRYEERSITIAVALINILVAIILLVGSITSLYYVASPAATLGMICAFTVLFAPSVGLMPNEKRAEIFAGSAAYAAVLVVFVSNGQLSGGGSSKQT</sequence>
<dbReference type="CDD" id="cd00303">
    <property type="entry name" value="retropepsin_like"/>
    <property type="match status" value="1"/>
</dbReference>
<keyword evidence="4" id="KW-1185">Reference proteome</keyword>
<gene>
    <name evidence="3" type="ORF">FZEAL_4373</name>
</gene>
<feature type="transmembrane region" description="Helical" evidence="1">
    <location>
        <begin position="435"/>
        <end position="453"/>
    </location>
</feature>
<protein>
    <recommendedName>
        <fullName evidence="2">DUF6594 domain-containing protein</fullName>
    </recommendedName>
</protein>
<evidence type="ECO:0000313" key="4">
    <source>
        <dbReference type="Proteomes" id="UP000635477"/>
    </source>
</evidence>
<dbReference type="Pfam" id="PF13650">
    <property type="entry name" value="Asp_protease_2"/>
    <property type="match status" value="1"/>
</dbReference>
<dbReference type="AlphaFoldDB" id="A0A8H4XLZ3"/>
<dbReference type="InterPro" id="IPR046529">
    <property type="entry name" value="DUF6594"/>
</dbReference>
<feature type="domain" description="DUF6594" evidence="2">
    <location>
        <begin position="184"/>
        <end position="449"/>
    </location>
</feature>
<dbReference type="InterPro" id="IPR021109">
    <property type="entry name" value="Peptidase_aspartic_dom_sf"/>
</dbReference>